<dbReference type="EMBL" id="HBUF01191970">
    <property type="protein sequence ID" value="CAG6658657.1"/>
    <property type="molecule type" value="Transcribed_RNA"/>
</dbReference>
<proteinExistence type="predicted"/>
<dbReference type="EMBL" id="HBUF01375243">
    <property type="protein sequence ID" value="CAG6728040.1"/>
    <property type="molecule type" value="Transcribed_RNA"/>
</dbReference>
<dbReference type="PANTHER" id="PTHR45710:SF26">
    <property type="entry name" value="RH26557P"/>
    <property type="match status" value="1"/>
</dbReference>
<dbReference type="EMBL" id="HBUF01375244">
    <property type="protein sequence ID" value="CAG6728041.1"/>
    <property type="molecule type" value="Transcribed_RNA"/>
</dbReference>
<evidence type="ECO:0000313" key="3">
    <source>
        <dbReference type="EMBL" id="CAG6775582.1"/>
    </source>
</evidence>
<keyword evidence="1" id="KW-0732">Signal</keyword>
<dbReference type="PANTHER" id="PTHR45710">
    <property type="entry name" value="C-TYPE LECTIN DOMAIN-CONTAINING PROTEIN 180"/>
    <property type="match status" value="1"/>
</dbReference>
<dbReference type="Pfam" id="PF00059">
    <property type="entry name" value="Lectin_C"/>
    <property type="match status" value="1"/>
</dbReference>
<dbReference type="PROSITE" id="PS50041">
    <property type="entry name" value="C_TYPE_LECTIN_2"/>
    <property type="match status" value="1"/>
</dbReference>
<reference evidence="3" key="1">
    <citation type="submission" date="2021-05" db="EMBL/GenBank/DDBJ databases">
        <authorList>
            <person name="Alioto T."/>
            <person name="Alioto T."/>
            <person name="Gomez Garrido J."/>
        </authorList>
    </citation>
    <scope>NUCLEOTIDE SEQUENCE</scope>
</reference>
<feature type="signal peptide" evidence="1">
    <location>
        <begin position="1"/>
        <end position="25"/>
    </location>
</feature>
<feature type="domain" description="C-type lectin" evidence="2">
    <location>
        <begin position="154"/>
        <end position="275"/>
    </location>
</feature>
<dbReference type="EMBL" id="HBUF01375242">
    <property type="protein sequence ID" value="CAG6728039.1"/>
    <property type="molecule type" value="Transcribed_RNA"/>
</dbReference>
<dbReference type="InterPro" id="IPR050828">
    <property type="entry name" value="C-type_lectin/matrix_domain"/>
</dbReference>
<dbReference type="CDD" id="cd00037">
    <property type="entry name" value="CLECT"/>
    <property type="match status" value="1"/>
</dbReference>
<evidence type="ECO:0000256" key="1">
    <source>
        <dbReference type="SAM" id="SignalP"/>
    </source>
</evidence>
<evidence type="ECO:0000259" key="2">
    <source>
        <dbReference type="PROSITE" id="PS50041"/>
    </source>
</evidence>
<dbReference type="SMART" id="SM00034">
    <property type="entry name" value="CLECT"/>
    <property type="match status" value="1"/>
</dbReference>
<dbReference type="InterPro" id="IPR001304">
    <property type="entry name" value="C-type_lectin-like"/>
</dbReference>
<name>A0A8D9B342_9HEMI</name>
<dbReference type="Gene3D" id="3.10.100.10">
    <property type="entry name" value="Mannose-Binding Protein A, subunit A"/>
    <property type="match status" value="1"/>
</dbReference>
<dbReference type="InterPro" id="IPR016187">
    <property type="entry name" value="CTDL_fold"/>
</dbReference>
<accession>A0A8D9B342</accession>
<dbReference type="EMBL" id="HBUF01191971">
    <property type="protein sequence ID" value="CAG6658658.1"/>
    <property type="molecule type" value="Transcribed_RNA"/>
</dbReference>
<dbReference type="EMBL" id="HBUF01599002">
    <property type="protein sequence ID" value="CAG6775582.1"/>
    <property type="molecule type" value="Transcribed_RNA"/>
</dbReference>
<dbReference type="InterPro" id="IPR016186">
    <property type="entry name" value="C-type_lectin-like/link_sf"/>
</dbReference>
<organism evidence="3">
    <name type="scientific">Cacopsylla melanoneura</name>
    <dbReference type="NCBI Taxonomy" id="428564"/>
    <lineage>
        <taxon>Eukaryota</taxon>
        <taxon>Metazoa</taxon>
        <taxon>Ecdysozoa</taxon>
        <taxon>Arthropoda</taxon>
        <taxon>Hexapoda</taxon>
        <taxon>Insecta</taxon>
        <taxon>Pterygota</taxon>
        <taxon>Neoptera</taxon>
        <taxon>Paraneoptera</taxon>
        <taxon>Hemiptera</taxon>
        <taxon>Sternorrhyncha</taxon>
        <taxon>Psylloidea</taxon>
        <taxon>Psyllidae</taxon>
        <taxon>Psyllinae</taxon>
        <taxon>Cacopsylla</taxon>
    </lineage>
</organism>
<dbReference type="SUPFAM" id="SSF56436">
    <property type="entry name" value="C-type lectin-like"/>
    <property type="match status" value="1"/>
</dbReference>
<feature type="chain" id="PRO_5033672506" evidence="1">
    <location>
        <begin position="26"/>
        <end position="299"/>
    </location>
</feature>
<dbReference type="AlphaFoldDB" id="A0A8D9B342"/>
<dbReference type="EMBL" id="HBUF01599003">
    <property type="protein sequence ID" value="CAG6775583.1"/>
    <property type="molecule type" value="Transcribed_RNA"/>
</dbReference>
<sequence length="299" mass="33817">MSYLKSSFIPIFILCITILSDKVLSDSDDSDQHIGGQLSVHLFSPSILEDLATRDRGEKVMKIVTPAALPSGYVVNKPNNDRVGTVNNNNNYNNKDKDVSETDLYLLGAIEKLVYRVDLMDKRLRRTEELLQYVMENGNNVDRGDPCPANFTRISKNCYHMSDRQLNWKSSMSMCKSLGGNLVELETKEEFVEVITHLLADKHTRGNDFWTGGLNPGLLWIWANSAKPVNNKESSRPEDTIPGNGRCLKLAYNGSNKVLTYNGADCSIRQKYICEHEENTTERALNRIHKSLTLRESEL</sequence>
<protein>
    <submittedName>
        <fullName evidence="3">CD209 antigen</fullName>
    </submittedName>
</protein>